<dbReference type="Proteomes" id="UP000193411">
    <property type="component" value="Unassembled WGS sequence"/>
</dbReference>
<proteinExistence type="predicted"/>
<keyword evidence="3" id="KW-1185">Reference proteome</keyword>
<gene>
    <name evidence="2" type="ORF">BCR44DRAFT_1440400</name>
</gene>
<evidence type="ECO:0000256" key="1">
    <source>
        <dbReference type="SAM" id="MobiDB-lite"/>
    </source>
</evidence>
<organism evidence="2 3">
    <name type="scientific">Catenaria anguillulae PL171</name>
    <dbReference type="NCBI Taxonomy" id="765915"/>
    <lineage>
        <taxon>Eukaryota</taxon>
        <taxon>Fungi</taxon>
        <taxon>Fungi incertae sedis</taxon>
        <taxon>Blastocladiomycota</taxon>
        <taxon>Blastocladiomycetes</taxon>
        <taxon>Blastocladiales</taxon>
        <taxon>Catenariaceae</taxon>
        <taxon>Catenaria</taxon>
    </lineage>
</organism>
<accession>A0A1Y2HD02</accession>
<comment type="caution">
    <text evidence="2">The sequence shown here is derived from an EMBL/GenBank/DDBJ whole genome shotgun (WGS) entry which is preliminary data.</text>
</comment>
<dbReference type="EMBL" id="MCFL01000047">
    <property type="protein sequence ID" value="ORZ32395.1"/>
    <property type="molecule type" value="Genomic_DNA"/>
</dbReference>
<feature type="region of interest" description="Disordered" evidence="1">
    <location>
        <begin position="1"/>
        <end position="24"/>
    </location>
</feature>
<dbReference type="OrthoDB" id="10643983at2759"/>
<evidence type="ECO:0000313" key="3">
    <source>
        <dbReference type="Proteomes" id="UP000193411"/>
    </source>
</evidence>
<evidence type="ECO:0000313" key="2">
    <source>
        <dbReference type="EMBL" id="ORZ32395.1"/>
    </source>
</evidence>
<protein>
    <submittedName>
        <fullName evidence="2">Uncharacterized protein</fullName>
    </submittedName>
</protein>
<sequence length="513" mass="54041">MLAASNLIQMQHPQSQSPPPTAPAHAAVIATAAPITSTRVARAIAELNTKYPTHRFSAKPDGGLVIDEIATGERATSCPDPECARVFAYKRSNCVSRHVQTEHAPDTLPFVCCSPCTSRTNRRDHFVAHLARKKAQCAAAILARWNESDIDLMMKLVYPNAARQGYGAWRQALVHDTNPEHLEAQLRKLGMSINDVLGQAETPSVTPSATPIIGTSAAAASGMLPPMPVSPLTHAVPVSMPSTSMSAPFAPAPGSNNNNFLVPDWATLTPPPPPPAVFMSDMPMHSSSYQPQFSHPQAQFPALASTAWESWPPAPAPAPTQHAFHHQPMLAPHAAPLSSPMIPTAPAAGSMTPDPQLPAFARFDFDPSPFLSAQGTGIGALPSPATSPMTLASSAAMPMGAPTPTPTPMATSVAVNVNGLMSPTVPVAPTSRKRSRSAAQVDESVSDYDALLFGYAPASSHRAASHLQSGNGDSTERQHKRFRVSGSTSNDAGWLQLPSPVLAPVALVQGESY</sequence>
<name>A0A1Y2HD02_9FUNG</name>
<feature type="region of interest" description="Disordered" evidence="1">
    <location>
        <begin position="463"/>
        <end position="495"/>
    </location>
</feature>
<dbReference type="AlphaFoldDB" id="A0A1Y2HD02"/>
<reference evidence="2 3" key="1">
    <citation type="submission" date="2016-07" db="EMBL/GenBank/DDBJ databases">
        <title>Pervasive Adenine N6-methylation of Active Genes in Fungi.</title>
        <authorList>
            <consortium name="DOE Joint Genome Institute"/>
            <person name="Mondo S.J."/>
            <person name="Dannebaum R.O."/>
            <person name="Kuo R.C."/>
            <person name="Labutti K."/>
            <person name="Haridas S."/>
            <person name="Kuo A."/>
            <person name="Salamov A."/>
            <person name="Ahrendt S.R."/>
            <person name="Lipzen A."/>
            <person name="Sullivan W."/>
            <person name="Andreopoulos W.B."/>
            <person name="Clum A."/>
            <person name="Lindquist E."/>
            <person name="Daum C."/>
            <person name="Ramamoorthy G.K."/>
            <person name="Gryganskyi A."/>
            <person name="Culley D."/>
            <person name="Magnuson J.K."/>
            <person name="James T.Y."/>
            <person name="O'Malley M.A."/>
            <person name="Stajich J.E."/>
            <person name="Spatafora J.W."/>
            <person name="Visel A."/>
            <person name="Grigoriev I.V."/>
        </authorList>
    </citation>
    <scope>NUCLEOTIDE SEQUENCE [LARGE SCALE GENOMIC DNA]</scope>
    <source>
        <strain evidence="2 3">PL171</strain>
    </source>
</reference>